<sequence length="238" mass="27528">ELYAEGTFSDVTIHTNDTVLHCHRFILAAFSDYFRAMFTNGMAESQQRKIELRHVDGKTMTSIIDYFYGGSLKITSENVQNIAITSSMFNVSEIVDYCCTFLADSLSYTNCVQILIFAELYNFHPLTQIANNYILDYFEKCTGYDTFYEIPYPLLNKILPSERLAVKNELTVLNTLKKWVELDPSIRKDHLVGLLSHVRLAMIPVEQLIDFEEKETLLKESLPCFQMLLEAKNFHYLP</sequence>
<gene>
    <name evidence="4" type="ORF">TRIADDRAFT_5330</name>
</gene>
<evidence type="ECO:0000313" key="4">
    <source>
        <dbReference type="EMBL" id="EDV28303.1"/>
    </source>
</evidence>
<dbReference type="Pfam" id="PF00651">
    <property type="entry name" value="BTB"/>
    <property type="match status" value="1"/>
</dbReference>
<dbReference type="KEGG" id="tad:TRIADDRAFT_5330"/>
<evidence type="ECO:0000256" key="1">
    <source>
        <dbReference type="ARBA" id="ARBA00022441"/>
    </source>
</evidence>
<dbReference type="SMART" id="SM00875">
    <property type="entry name" value="BACK"/>
    <property type="match status" value="1"/>
</dbReference>
<dbReference type="GO" id="GO:0031463">
    <property type="term" value="C:Cul3-RING ubiquitin ligase complex"/>
    <property type="evidence" value="ECO:0000318"/>
    <property type="project" value="GO_Central"/>
</dbReference>
<dbReference type="CTD" id="6751352"/>
<dbReference type="GO" id="GO:0043161">
    <property type="term" value="P:proteasome-mediated ubiquitin-dependent protein catabolic process"/>
    <property type="evidence" value="ECO:0000318"/>
    <property type="project" value="GO_Central"/>
</dbReference>
<dbReference type="OMA" id="ACIMNCV"/>
<dbReference type="Proteomes" id="UP000009022">
    <property type="component" value="Unassembled WGS sequence"/>
</dbReference>
<organism evidence="4 5">
    <name type="scientific">Trichoplax adhaerens</name>
    <name type="common">Trichoplax reptans</name>
    <dbReference type="NCBI Taxonomy" id="10228"/>
    <lineage>
        <taxon>Eukaryota</taxon>
        <taxon>Metazoa</taxon>
        <taxon>Placozoa</taxon>
        <taxon>Uniplacotomia</taxon>
        <taxon>Trichoplacea</taxon>
        <taxon>Trichoplacidae</taxon>
        <taxon>Trichoplax</taxon>
    </lineage>
</organism>
<feature type="non-terminal residue" evidence="4">
    <location>
        <position position="1"/>
    </location>
</feature>
<proteinExistence type="predicted"/>
<dbReference type="PhylomeDB" id="B3RQ75"/>
<dbReference type="RefSeq" id="XP_002110137.1">
    <property type="nucleotide sequence ID" value="XM_002110101.1"/>
</dbReference>
<dbReference type="GO" id="GO:0005737">
    <property type="term" value="C:cytoplasm"/>
    <property type="evidence" value="ECO:0000318"/>
    <property type="project" value="GO_Central"/>
</dbReference>
<dbReference type="AlphaFoldDB" id="B3RQ75"/>
<dbReference type="SUPFAM" id="SSF54695">
    <property type="entry name" value="POZ domain"/>
    <property type="match status" value="1"/>
</dbReference>
<dbReference type="InterPro" id="IPR000210">
    <property type="entry name" value="BTB/POZ_dom"/>
</dbReference>
<evidence type="ECO:0000259" key="3">
    <source>
        <dbReference type="PROSITE" id="PS50097"/>
    </source>
</evidence>
<keyword evidence="1" id="KW-0880">Kelch repeat</keyword>
<dbReference type="OrthoDB" id="19132at2759"/>
<evidence type="ECO:0000313" key="5">
    <source>
        <dbReference type="Proteomes" id="UP000009022"/>
    </source>
</evidence>
<dbReference type="STRING" id="10228.B3RQ75"/>
<dbReference type="InParanoid" id="B3RQ75"/>
<accession>B3RQ75</accession>
<feature type="non-terminal residue" evidence="4">
    <location>
        <position position="238"/>
    </location>
</feature>
<feature type="domain" description="BTB" evidence="3">
    <location>
        <begin position="9"/>
        <end position="76"/>
    </location>
</feature>
<dbReference type="InterPro" id="IPR011705">
    <property type="entry name" value="BACK"/>
</dbReference>
<reference evidence="4 5" key="1">
    <citation type="journal article" date="2008" name="Nature">
        <title>The Trichoplax genome and the nature of placozoans.</title>
        <authorList>
            <person name="Srivastava M."/>
            <person name="Begovic E."/>
            <person name="Chapman J."/>
            <person name="Putnam N.H."/>
            <person name="Hellsten U."/>
            <person name="Kawashima T."/>
            <person name="Kuo A."/>
            <person name="Mitros T."/>
            <person name="Salamov A."/>
            <person name="Carpenter M.L."/>
            <person name="Signorovitch A.Y."/>
            <person name="Moreno M.A."/>
            <person name="Kamm K."/>
            <person name="Grimwood J."/>
            <person name="Schmutz J."/>
            <person name="Shapiro H."/>
            <person name="Grigoriev I.V."/>
            <person name="Buss L.W."/>
            <person name="Schierwater B."/>
            <person name="Dellaporta S.L."/>
            <person name="Rokhsar D.S."/>
        </authorList>
    </citation>
    <scope>NUCLEOTIDE SEQUENCE [LARGE SCALE GENOMIC DNA]</scope>
    <source>
        <strain evidence="4 5">Grell-BS-1999</strain>
    </source>
</reference>
<evidence type="ECO:0000256" key="2">
    <source>
        <dbReference type="ARBA" id="ARBA00022737"/>
    </source>
</evidence>
<dbReference type="EMBL" id="DS985242">
    <property type="protein sequence ID" value="EDV28303.1"/>
    <property type="molecule type" value="Genomic_DNA"/>
</dbReference>
<dbReference type="GeneID" id="6751352"/>
<dbReference type="InterPro" id="IPR011333">
    <property type="entry name" value="SKP1/BTB/POZ_sf"/>
</dbReference>
<dbReference type="PANTHER" id="PTHR45632:SF3">
    <property type="entry name" value="KELCH-LIKE PROTEIN 32"/>
    <property type="match status" value="1"/>
</dbReference>
<dbReference type="PROSITE" id="PS50097">
    <property type="entry name" value="BTB"/>
    <property type="match status" value="1"/>
</dbReference>
<keyword evidence="5" id="KW-1185">Reference proteome</keyword>
<dbReference type="Pfam" id="PF07707">
    <property type="entry name" value="BACK"/>
    <property type="match status" value="1"/>
</dbReference>
<dbReference type="SMART" id="SM00225">
    <property type="entry name" value="BTB"/>
    <property type="match status" value="1"/>
</dbReference>
<dbReference type="eggNOG" id="KOG4441">
    <property type="taxonomic scope" value="Eukaryota"/>
</dbReference>
<dbReference type="GO" id="GO:1990756">
    <property type="term" value="F:ubiquitin-like ligase-substrate adaptor activity"/>
    <property type="evidence" value="ECO:0000318"/>
    <property type="project" value="GO_Central"/>
</dbReference>
<dbReference type="Gene3D" id="1.25.40.420">
    <property type="match status" value="1"/>
</dbReference>
<keyword evidence="2" id="KW-0677">Repeat</keyword>
<protein>
    <recommendedName>
        <fullName evidence="3">BTB domain-containing protein</fullName>
    </recommendedName>
</protein>
<name>B3RQ75_TRIAD</name>
<dbReference type="PANTHER" id="PTHR45632">
    <property type="entry name" value="LD33804P"/>
    <property type="match status" value="1"/>
</dbReference>
<dbReference type="HOGENOM" id="CLU_004253_11_0_1"/>
<dbReference type="Gene3D" id="3.30.710.10">
    <property type="entry name" value="Potassium Channel Kv1.1, Chain A"/>
    <property type="match status" value="1"/>
</dbReference>